<dbReference type="SUPFAM" id="SSF51556">
    <property type="entry name" value="Metallo-dependent hydrolases"/>
    <property type="match status" value="1"/>
</dbReference>
<keyword evidence="1" id="KW-0456">Lyase</keyword>
<name>A0A9J6RNZ9_9GAMM</name>
<sequence length="380" mass="43027">MNAKFKDPSRPFIDADSHIEEGLDVFKYLDKKYDHRKPIIVDVGTNVTWSPKRTKLWLIDGVVRPKLWGNNSSCYGTPLESDFVETKPVTRNVQGLLDVEEYCDSMDTIGLDVSVIYSTLFLHPVTDDPYYEAALMSAWNSFMAETCGKRSDRLRWAALIPMNCPELAVKEIERVSAMGASTIMMLGTVRGKPLHSPEYYSIFEKIQSLNMPISVHVGWSHTGIHNTCDSIAASIVLNFELSSVFGFFSFVSGGIFDRFPDLKVAFVEAGVNWFPVALERMAKWHKTPTAQPWPSEFSPTECFNKHQIYFTVEGDEENLNDFVDTVGVDRILGAADFPHVHYEGASLSKAFTDLKENKKFSDEDKKKIFGTNAQNFYNIY</sequence>
<keyword evidence="4" id="KW-1185">Reference proteome</keyword>
<dbReference type="PANTHER" id="PTHR21240:SF28">
    <property type="entry name" value="ISO-OROTATE DECARBOXYLASE (EUROFUNG)"/>
    <property type="match status" value="1"/>
</dbReference>
<protein>
    <submittedName>
        <fullName evidence="3">Amidohydrolase</fullName>
    </submittedName>
</protein>
<dbReference type="Gene3D" id="3.20.20.140">
    <property type="entry name" value="Metal-dependent hydrolases"/>
    <property type="match status" value="1"/>
</dbReference>
<dbReference type="GO" id="GO:0016787">
    <property type="term" value="F:hydrolase activity"/>
    <property type="evidence" value="ECO:0007669"/>
    <property type="project" value="InterPro"/>
</dbReference>
<dbReference type="GO" id="GO:0016831">
    <property type="term" value="F:carboxy-lyase activity"/>
    <property type="evidence" value="ECO:0007669"/>
    <property type="project" value="InterPro"/>
</dbReference>
<dbReference type="GO" id="GO:0019748">
    <property type="term" value="P:secondary metabolic process"/>
    <property type="evidence" value="ECO:0007669"/>
    <property type="project" value="TreeGrafter"/>
</dbReference>
<proteinExistence type="predicted"/>
<dbReference type="GO" id="GO:0005737">
    <property type="term" value="C:cytoplasm"/>
    <property type="evidence" value="ECO:0007669"/>
    <property type="project" value="TreeGrafter"/>
</dbReference>
<feature type="domain" description="Amidohydrolase-related" evidence="2">
    <location>
        <begin position="138"/>
        <end position="378"/>
    </location>
</feature>
<reference evidence="3 4" key="1">
    <citation type="submission" date="2022-12" db="EMBL/GenBank/DDBJ databases">
        <title>Dasania phycosphaerae sp. nov., isolated from particulate material of the south coast of Korea.</title>
        <authorList>
            <person name="Jiang Y."/>
        </authorList>
    </citation>
    <scope>NUCLEOTIDE SEQUENCE [LARGE SCALE GENOMIC DNA]</scope>
    <source>
        <strain evidence="3 4">GY-19</strain>
    </source>
</reference>
<dbReference type="InterPro" id="IPR032466">
    <property type="entry name" value="Metal_Hydrolase"/>
</dbReference>
<evidence type="ECO:0000256" key="1">
    <source>
        <dbReference type="ARBA" id="ARBA00023239"/>
    </source>
</evidence>
<evidence type="ECO:0000313" key="4">
    <source>
        <dbReference type="Proteomes" id="UP001069090"/>
    </source>
</evidence>
<dbReference type="PANTHER" id="PTHR21240">
    <property type="entry name" value="2-AMINO-3-CARBOXYLMUCONATE-6-SEMIALDEHYDE DECARBOXYLASE"/>
    <property type="match status" value="1"/>
</dbReference>
<gene>
    <name evidence="3" type="ORF">O0V09_11915</name>
</gene>
<dbReference type="InterPro" id="IPR032465">
    <property type="entry name" value="ACMSD"/>
</dbReference>
<comment type="caution">
    <text evidence="3">The sequence shown here is derived from an EMBL/GenBank/DDBJ whole genome shotgun (WGS) entry which is preliminary data.</text>
</comment>
<dbReference type="AlphaFoldDB" id="A0A9J6RNZ9"/>
<accession>A0A9J6RNZ9</accession>
<dbReference type="EMBL" id="JAPTGG010000009">
    <property type="protein sequence ID" value="MCZ0865912.1"/>
    <property type="molecule type" value="Genomic_DNA"/>
</dbReference>
<evidence type="ECO:0000259" key="2">
    <source>
        <dbReference type="Pfam" id="PF04909"/>
    </source>
</evidence>
<dbReference type="RefSeq" id="WP_258332060.1">
    <property type="nucleotide sequence ID" value="NZ_JAPTGG010000009.1"/>
</dbReference>
<dbReference type="Proteomes" id="UP001069090">
    <property type="component" value="Unassembled WGS sequence"/>
</dbReference>
<evidence type="ECO:0000313" key="3">
    <source>
        <dbReference type="EMBL" id="MCZ0865912.1"/>
    </source>
</evidence>
<organism evidence="3 4">
    <name type="scientific">Dasania phycosphaerae</name>
    <dbReference type="NCBI Taxonomy" id="2950436"/>
    <lineage>
        <taxon>Bacteria</taxon>
        <taxon>Pseudomonadati</taxon>
        <taxon>Pseudomonadota</taxon>
        <taxon>Gammaproteobacteria</taxon>
        <taxon>Cellvibrionales</taxon>
        <taxon>Spongiibacteraceae</taxon>
        <taxon>Dasania</taxon>
    </lineage>
</organism>
<dbReference type="Pfam" id="PF04909">
    <property type="entry name" value="Amidohydro_2"/>
    <property type="match status" value="1"/>
</dbReference>
<dbReference type="InterPro" id="IPR006680">
    <property type="entry name" value="Amidohydro-rel"/>
</dbReference>